<gene>
    <name evidence="1" type="ORF">CALCODRAFT_513296</name>
</gene>
<evidence type="ECO:0000313" key="1">
    <source>
        <dbReference type="EMBL" id="KZT50424.1"/>
    </source>
</evidence>
<dbReference type="InParanoid" id="A0A165C8Z8"/>
<reference evidence="1 2" key="1">
    <citation type="journal article" date="2016" name="Mol. Biol. Evol.">
        <title>Comparative Genomics of Early-Diverging Mushroom-Forming Fungi Provides Insights into the Origins of Lignocellulose Decay Capabilities.</title>
        <authorList>
            <person name="Nagy L.G."/>
            <person name="Riley R."/>
            <person name="Tritt A."/>
            <person name="Adam C."/>
            <person name="Daum C."/>
            <person name="Floudas D."/>
            <person name="Sun H."/>
            <person name="Yadav J.S."/>
            <person name="Pangilinan J."/>
            <person name="Larsson K.H."/>
            <person name="Matsuura K."/>
            <person name="Barry K."/>
            <person name="Labutti K."/>
            <person name="Kuo R."/>
            <person name="Ohm R.A."/>
            <person name="Bhattacharya S.S."/>
            <person name="Shirouzu T."/>
            <person name="Yoshinaga Y."/>
            <person name="Martin F.M."/>
            <person name="Grigoriev I.V."/>
            <person name="Hibbett D.S."/>
        </authorList>
    </citation>
    <scope>NUCLEOTIDE SEQUENCE [LARGE SCALE GENOMIC DNA]</scope>
    <source>
        <strain evidence="1 2">HHB12733</strain>
    </source>
</reference>
<sequence>MCIRSLPVYLKEKLCPEDEKDVRDMLEWLGQPPVGQWCLRSQHEMGASVQIICRRLEQHLNAFQHEVLVTPDSAMRAAVRAFVYGSTPSSNHRPRNENSKAVLYFVVFSRLLHRLKYRRAGMPRPEERDLSPRSVPVGLHSLGAESNTIVRCQSEWQSSCRLRATPSYYSLLNLLDCGRSLRDLAFCDFRSSTSIPVPSDAYKSQHQDRSPYRSLMWAVCGGATALLAPVRLCVNNVSLERLVSACLPSTTGPSMFDGSGNAAYLYLEDRMFEAVVAVASHSGGLQLHRLSSSMQPVYRLLNGASKPLSPPPHRAQSVAPRAIVHPPALLQPSPLLQLPAKSRALLFLLSGPLRLEVLFMWPVPPFLRPGHGAGRPRERTTACIEHTLLIHREVVSSTTRRRPWLLTYSSA</sequence>
<keyword evidence="2" id="KW-1185">Reference proteome</keyword>
<dbReference type="AlphaFoldDB" id="A0A165C8Z8"/>
<accession>A0A165C8Z8</accession>
<evidence type="ECO:0000313" key="2">
    <source>
        <dbReference type="Proteomes" id="UP000076842"/>
    </source>
</evidence>
<organism evidence="1 2">
    <name type="scientific">Calocera cornea HHB12733</name>
    <dbReference type="NCBI Taxonomy" id="1353952"/>
    <lineage>
        <taxon>Eukaryota</taxon>
        <taxon>Fungi</taxon>
        <taxon>Dikarya</taxon>
        <taxon>Basidiomycota</taxon>
        <taxon>Agaricomycotina</taxon>
        <taxon>Dacrymycetes</taxon>
        <taxon>Dacrymycetales</taxon>
        <taxon>Dacrymycetaceae</taxon>
        <taxon>Calocera</taxon>
    </lineage>
</organism>
<name>A0A165C8Z8_9BASI</name>
<proteinExistence type="predicted"/>
<protein>
    <submittedName>
        <fullName evidence="1">Uncharacterized protein</fullName>
    </submittedName>
</protein>
<dbReference type="Proteomes" id="UP000076842">
    <property type="component" value="Unassembled WGS sequence"/>
</dbReference>
<dbReference type="EMBL" id="KV424177">
    <property type="protein sequence ID" value="KZT50424.1"/>
    <property type="molecule type" value="Genomic_DNA"/>
</dbReference>